<dbReference type="Proteomes" id="UP000179807">
    <property type="component" value="Unassembled WGS sequence"/>
</dbReference>
<reference evidence="5" key="1">
    <citation type="submission" date="2016-10" db="EMBL/GenBank/DDBJ databases">
        <authorList>
            <person name="Benchimol M."/>
            <person name="Almeida L.G."/>
            <person name="Vasconcelos A.T."/>
            <person name="Perreira-Neves A."/>
            <person name="Rosa I.A."/>
            <person name="Tasca T."/>
            <person name="Bogo M.R."/>
            <person name="de Souza W."/>
        </authorList>
    </citation>
    <scope>NUCLEOTIDE SEQUENCE [LARGE SCALE GENOMIC DNA]</scope>
    <source>
        <strain evidence="5">K</strain>
    </source>
</reference>
<dbReference type="InterPro" id="IPR008271">
    <property type="entry name" value="Ser/Thr_kinase_AS"/>
</dbReference>
<dbReference type="GeneID" id="94837557"/>
<dbReference type="Pfam" id="PF00069">
    <property type="entry name" value="Pkinase"/>
    <property type="match status" value="1"/>
</dbReference>
<protein>
    <recommendedName>
        <fullName evidence="4">Protein kinase domain-containing protein</fullName>
    </recommendedName>
</protein>
<feature type="domain" description="Protein kinase" evidence="4">
    <location>
        <begin position="190"/>
        <end position="451"/>
    </location>
</feature>
<keyword evidence="6" id="KW-1185">Reference proteome</keyword>
<proteinExistence type="predicted"/>
<name>A0A1J4KC49_9EUKA</name>
<dbReference type="PANTHER" id="PTHR24362:SF309">
    <property type="entry name" value="PROTEIN KINASE DOMAIN-CONTAINING PROTEIN"/>
    <property type="match status" value="1"/>
</dbReference>
<dbReference type="FunFam" id="1.10.510.10:FF:000571">
    <property type="entry name" value="Maternal embryonic leucine zipper kinase"/>
    <property type="match status" value="1"/>
</dbReference>
<dbReference type="SUPFAM" id="SSF56112">
    <property type="entry name" value="Protein kinase-like (PK-like)"/>
    <property type="match status" value="1"/>
</dbReference>
<dbReference type="InterPro" id="IPR000719">
    <property type="entry name" value="Prot_kinase_dom"/>
</dbReference>
<dbReference type="PROSITE" id="PS50011">
    <property type="entry name" value="PROTEIN_KINASE_DOM"/>
    <property type="match status" value="1"/>
</dbReference>
<evidence type="ECO:0000259" key="4">
    <source>
        <dbReference type="PROSITE" id="PS50011"/>
    </source>
</evidence>
<dbReference type="GO" id="GO:0005524">
    <property type="term" value="F:ATP binding"/>
    <property type="evidence" value="ECO:0007669"/>
    <property type="project" value="UniProtKB-KW"/>
</dbReference>
<evidence type="ECO:0000256" key="1">
    <source>
        <dbReference type="ARBA" id="ARBA00022741"/>
    </source>
</evidence>
<dbReference type="GO" id="GO:0004672">
    <property type="term" value="F:protein kinase activity"/>
    <property type="evidence" value="ECO:0007669"/>
    <property type="project" value="InterPro"/>
</dbReference>
<dbReference type="InterPro" id="IPR011009">
    <property type="entry name" value="Kinase-like_dom_sf"/>
</dbReference>
<evidence type="ECO:0000256" key="2">
    <source>
        <dbReference type="ARBA" id="ARBA00022840"/>
    </source>
</evidence>
<keyword evidence="2" id="KW-0067">ATP-binding</keyword>
<feature type="compositionally biased region" description="Polar residues" evidence="3">
    <location>
        <begin position="207"/>
        <end position="226"/>
    </location>
</feature>
<sequence>MNMQMIPEGTNINGYIFGNCIGSGGYSSIYLVQSIKFSQIFVAKVIHPKCQNSSPGINNCEIDADNNANLFENNGIENEIIRRRRRSSSHRASYSHEYSAERKSILSDDDSIMEEDDEKSRFNNSAEQSGHNAGCIQLAQSLNFNSPLVSENKNVKPIDRRKHKVFKKRMIKNDVPNKCSTLNQSTSGQINPVNSLGIPGFANHAVSNSQEGNSINQQSSDCLNNEKNNDSVFTREKESFHREVGLLKILDHPHIIRLYDFFAYDDDYFMILEYCQKGALIDEIKNNGPLKGVKLINCARQLIDSIQYAHQNGVAHRDIKPHNILFDEFERVKLADFGISIKNESGDVIKCYHCSPAFGAPEVLRKEPHNAFKSDMWSLGVTLYYMSVGSLPFKFQNISQILRDMKRVGIQQINKALVPPVIYDIIKKTVVYDPHCRIDINEAANMINSFDNVINSGKSSNSLLVNSSSCHGSFFGNNSNIIPNPDNSNASSEKNKGTILSTSVTSHSAMNVNKYVQSSRSSLSKLSILKLNSISEIDLGFVKKPAVKTQRPNHFVKLADGPISPIKLLSRHRKMSSKVTKPLVNFVKV</sequence>
<dbReference type="AlphaFoldDB" id="A0A1J4KC49"/>
<feature type="region of interest" description="Disordered" evidence="3">
    <location>
        <begin position="207"/>
        <end position="228"/>
    </location>
</feature>
<comment type="caution">
    <text evidence="5">The sequence shown here is derived from an EMBL/GenBank/DDBJ whole genome shotgun (WGS) entry which is preliminary data.</text>
</comment>
<dbReference type="VEuPathDB" id="TrichDB:TRFO_22917"/>
<dbReference type="EMBL" id="MLAK01000665">
    <property type="protein sequence ID" value="OHT08504.1"/>
    <property type="molecule type" value="Genomic_DNA"/>
</dbReference>
<evidence type="ECO:0000256" key="3">
    <source>
        <dbReference type="SAM" id="MobiDB-lite"/>
    </source>
</evidence>
<dbReference type="SMART" id="SM00220">
    <property type="entry name" value="S_TKc"/>
    <property type="match status" value="1"/>
</dbReference>
<dbReference type="RefSeq" id="XP_068361640.1">
    <property type="nucleotide sequence ID" value="XM_068502853.1"/>
</dbReference>
<dbReference type="Gene3D" id="1.10.510.10">
    <property type="entry name" value="Transferase(Phosphotransferase) domain 1"/>
    <property type="match status" value="1"/>
</dbReference>
<dbReference type="PANTHER" id="PTHR24362">
    <property type="entry name" value="SERINE/THREONINE-PROTEIN KINASE NEK"/>
    <property type="match status" value="1"/>
</dbReference>
<feature type="compositionally biased region" description="Acidic residues" evidence="3">
    <location>
        <begin position="107"/>
        <end position="117"/>
    </location>
</feature>
<feature type="region of interest" description="Disordered" evidence="3">
    <location>
        <begin position="84"/>
        <end position="129"/>
    </location>
</feature>
<gene>
    <name evidence="5" type="ORF">TRFO_22917</name>
</gene>
<dbReference type="OrthoDB" id="248923at2759"/>
<evidence type="ECO:0000313" key="5">
    <source>
        <dbReference type="EMBL" id="OHT08504.1"/>
    </source>
</evidence>
<evidence type="ECO:0000313" key="6">
    <source>
        <dbReference type="Proteomes" id="UP000179807"/>
    </source>
</evidence>
<organism evidence="5 6">
    <name type="scientific">Tritrichomonas foetus</name>
    <dbReference type="NCBI Taxonomy" id="1144522"/>
    <lineage>
        <taxon>Eukaryota</taxon>
        <taxon>Metamonada</taxon>
        <taxon>Parabasalia</taxon>
        <taxon>Tritrichomonadida</taxon>
        <taxon>Tritrichomonadidae</taxon>
        <taxon>Tritrichomonas</taxon>
    </lineage>
</organism>
<accession>A0A1J4KC49</accession>
<dbReference type="PROSITE" id="PS00108">
    <property type="entry name" value="PROTEIN_KINASE_ST"/>
    <property type="match status" value="1"/>
</dbReference>
<keyword evidence="1" id="KW-0547">Nucleotide-binding</keyword>